<keyword evidence="1" id="KW-0472">Membrane</keyword>
<evidence type="ECO:0008006" key="4">
    <source>
        <dbReference type="Google" id="ProtNLM"/>
    </source>
</evidence>
<sequence length="180" mass="21145">MDKLKLIDKLREKTDISYEEARHALEKADWDILEAMLYLEECGIVEKPSVGVFYTNELNESYNDHREVVNIKENSQGNNYKNKNSFEGIFEAICKTIDNCNNIFLSIKRKNKVFLKIPITVLIILLFFTFWVTIPGIIIALFFEIEFFVHSNRINTDNLEKINNVLNQMSRGVRDFKEKL</sequence>
<dbReference type="Gene3D" id="1.10.8.10">
    <property type="entry name" value="DNA helicase RuvA subunit, C-terminal domain"/>
    <property type="match status" value="1"/>
</dbReference>
<proteinExistence type="predicted"/>
<dbReference type="Proteomes" id="UP000184526">
    <property type="component" value="Unassembled WGS sequence"/>
</dbReference>
<gene>
    <name evidence="2" type="ORF">SAMN02745196_01043</name>
</gene>
<protein>
    <recommendedName>
        <fullName evidence="4">DUF4342 domain-containing protein</fullName>
    </recommendedName>
</protein>
<dbReference type="SUPFAM" id="SSF46934">
    <property type="entry name" value="UBA-like"/>
    <property type="match status" value="1"/>
</dbReference>
<dbReference type="CDD" id="cd14360">
    <property type="entry name" value="UBA_NAC_like_bac"/>
    <property type="match status" value="1"/>
</dbReference>
<dbReference type="InterPro" id="IPR009060">
    <property type="entry name" value="UBA-like_sf"/>
</dbReference>
<keyword evidence="3" id="KW-1185">Reference proteome</keyword>
<dbReference type="AlphaFoldDB" id="A0A1M5V133"/>
<evidence type="ECO:0000313" key="3">
    <source>
        <dbReference type="Proteomes" id="UP000184526"/>
    </source>
</evidence>
<dbReference type="STRING" id="1121306.SAMN02745196_01043"/>
<dbReference type="EMBL" id="FQXP01000004">
    <property type="protein sequence ID" value="SHH68951.1"/>
    <property type="molecule type" value="Genomic_DNA"/>
</dbReference>
<organism evidence="2 3">
    <name type="scientific">Clostridium collagenovorans DSM 3089</name>
    <dbReference type="NCBI Taxonomy" id="1121306"/>
    <lineage>
        <taxon>Bacteria</taxon>
        <taxon>Bacillati</taxon>
        <taxon>Bacillota</taxon>
        <taxon>Clostridia</taxon>
        <taxon>Eubacteriales</taxon>
        <taxon>Clostridiaceae</taxon>
        <taxon>Clostridium</taxon>
    </lineage>
</organism>
<evidence type="ECO:0000256" key="1">
    <source>
        <dbReference type="SAM" id="Phobius"/>
    </source>
</evidence>
<keyword evidence="1" id="KW-0812">Transmembrane</keyword>
<feature type="transmembrane region" description="Helical" evidence="1">
    <location>
        <begin position="117"/>
        <end position="143"/>
    </location>
</feature>
<dbReference type="OrthoDB" id="3183239at2"/>
<keyword evidence="1" id="KW-1133">Transmembrane helix</keyword>
<evidence type="ECO:0000313" key="2">
    <source>
        <dbReference type="EMBL" id="SHH68951.1"/>
    </source>
</evidence>
<name>A0A1M5V133_9CLOT</name>
<accession>A0A1M5V133</accession>
<reference evidence="2 3" key="1">
    <citation type="submission" date="2016-11" db="EMBL/GenBank/DDBJ databases">
        <authorList>
            <person name="Jaros S."/>
            <person name="Januszkiewicz K."/>
            <person name="Wedrychowicz H."/>
        </authorList>
    </citation>
    <scope>NUCLEOTIDE SEQUENCE [LARGE SCALE GENOMIC DNA]</scope>
    <source>
        <strain evidence="2 3">DSM 3089</strain>
    </source>
</reference>